<keyword evidence="2" id="KW-1185">Reference proteome</keyword>
<evidence type="ECO:0000313" key="2">
    <source>
        <dbReference type="Proteomes" id="UP000199623"/>
    </source>
</evidence>
<dbReference type="EMBL" id="FNCC01000020">
    <property type="protein sequence ID" value="SDH38181.1"/>
    <property type="molecule type" value="Genomic_DNA"/>
</dbReference>
<evidence type="ECO:0000313" key="1">
    <source>
        <dbReference type="EMBL" id="SDH38181.1"/>
    </source>
</evidence>
<dbReference type="STRING" id="200378.SAMN05216553_120120"/>
<name>A0A1G8BY78_9PSEU</name>
<gene>
    <name evidence="1" type="ORF">SAMN05216553_120120</name>
</gene>
<proteinExistence type="predicted"/>
<organism evidence="1 2">
    <name type="scientific">Lentzea fradiae</name>
    <dbReference type="NCBI Taxonomy" id="200378"/>
    <lineage>
        <taxon>Bacteria</taxon>
        <taxon>Bacillati</taxon>
        <taxon>Actinomycetota</taxon>
        <taxon>Actinomycetes</taxon>
        <taxon>Pseudonocardiales</taxon>
        <taxon>Pseudonocardiaceae</taxon>
        <taxon>Lentzea</taxon>
    </lineage>
</organism>
<dbReference type="Proteomes" id="UP000199623">
    <property type="component" value="Unassembled WGS sequence"/>
</dbReference>
<sequence>MREERRRHLSVVRDGDPAPGTACLVHSDDEWWPGTVTWEDVRRADGLWWGEVTYRRDGVLRTEVHSQHDLRAR</sequence>
<protein>
    <recommendedName>
        <fullName evidence="3">Agenet domain-containing protein</fullName>
    </recommendedName>
</protein>
<dbReference type="OrthoDB" id="3615644at2"/>
<evidence type="ECO:0008006" key="3">
    <source>
        <dbReference type="Google" id="ProtNLM"/>
    </source>
</evidence>
<reference evidence="2" key="1">
    <citation type="submission" date="2016-10" db="EMBL/GenBank/DDBJ databases">
        <authorList>
            <person name="Varghese N."/>
            <person name="Submissions S."/>
        </authorList>
    </citation>
    <scope>NUCLEOTIDE SEQUENCE [LARGE SCALE GENOMIC DNA]</scope>
    <source>
        <strain evidence="2">CGMCC 4.3506</strain>
    </source>
</reference>
<accession>A0A1G8BY78</accession>
<dbReference type="AlphaFoldDB" id="A0A1G8BY78"/>
<dbReference type="RefSeq" id="WP_143036159.1">
    <property type="nucleotide sequence ID" value="NZ_FNCC01000020.1"/>
</dbReference>